<dbReference type="GO" id="GO:0017183">
    <property type="term" value="P:protein histidyl modification to diphthamide"/>
    <property type="evidence" value="ECO:0007669"/>
    <property type="project" value="InterPro"/>
</dbReference>
<protein>
    <recommendedName>
        <fullName evidence="4">2-(3-amino-3-carboxypropyl)histidine synthase</fullName>
    </recommendedName>
</protein>
<dbReference type="Proteomes" id="UP001196413">
    <property type="component" value="Unassembled WGS sequence"/>
</dbReference>
<dbReference type="GO" id="GO:0090560">
    <property type="term" value="F:2-(3-amino-3-carboxypropyl)histidine synthase activity"/>
    <property type="evidence" value="ECO:0007669"/>
    <property type="project" value="InterPro"/>
</dbReference>
<dbReference type="EMBL" id="JAHQIW010003149">
    <property type="protein sequence ID" value="KAJ1357480.1"/>
    <property type="molecule type" value="Genomic_DNA"/>
</dbReference>
<evidence type="ECO:0000313" key="2">
    <source>
        <dbReference type="EMBL" id="KAJ1357480.1"/>
    </source>
</evidence>
<comment type="caution">
    <text evidence="2">The sequence shown here is derived from an EMBL/GenBank/DDBJ whole genome shotgun (WGS) entry which is preliminary data.</text>
</comment>
<evidence type="ECO:0008006" key="4">
    <source>
        <dbReference type="Google" id="ProtNLM"/>
    </source>
</evidence>
<accession>A0AAD5MF93</accession>
<reference evidence="2" key="1">
    <citation type="submission" date="2021-06" db="EMBL/GenBank/DDBJ databases">
        <title>Parelaphostrongylus tenuis whole genome reference sequence.</title>
        <authorList>
            <person name="Garwood T.J."/>
            <person name="Larsen P.A."/>
            <person name="Fountain-Jones N.M."/>
            <person name="Garbe J.R."/>
            <person name="Macchietto M.G."/>
            <person name="Kania S.A."/>
            <person name="Gerhold R.W."/>
            <person name="Richards J.E."/>
            <person name="Wolf T.M."/>
        </authorList>
    </citation>
    <scope>NUCLEOTIDE SEQUENCE</scope>
    <source>
        <strain evidence="2">MNPRO001-30</strain>
        <tissue evidence="2">Meninges</tissue>
    </source>
</reference>
<proteinExistence type="predicted"/>
<dbReference type="AlphaFoldDB" id="A0AAD5MF93"/>
<evidence type="ECO:0000256" key="1">
    <source>
        <dbReference type="SAM" id="MobiDB-lite"/>
    </source>
</evidence>
<dbReference type="PANTHER" id="PTHR10762">
    <property type="entry name" value="DIPHTHAMIDE BIOSYNTHESIS PROTEIN"/>
    <property type="match status" value="1"/>
</dbReference>
<dbReference type="Gene3D" id="3.40.50.11840">
    <property type="entry name" value="Diphthamide synthesis DPH1/DPH2 domain 1"/>
    <property type="match status" value="1"/>
</dbReference>
<gene>
    <name evidence="2" type="ORF">KIN20_015641</name>
</gene>
<dbReference type="InterPro" id="IPR042263">
    <property type="entry name" value="DPH1/DPH2_1"/>
</dbReference>
<feature type="region of interest" description="Disordered" evidence="1">
    <location>
        <begin position="1"/>
        <end position="34"/>
    </location>
</feature>
<keyword evidence="3" id="KW-1185">Reference proteome</keyword>
<dbReference type="PANTHER" id="PTHR10762:SF2">
    <property type="entry name" value="2-(3-AMINO-3-CARBOXYPROPYL)HISTIDINE SYNTHASE SUBUNIT 2"/>
    <property type="match status" value="1"/>
</dbReference>
<dbReference type="NCBIfam" id="TIGR00322">
    <property type="entry name" value="diphth2_R"/>
    <property type="match status" value="1"/>
</dbReference>
<sequence>MVHEATDPIPSTSQFFSGHTPSDQPVDETSSPISSGISEFVKSLDGGQLEEFFHIDKTVEWIRDNNYKRVALQLPDHFLARARRIAELIESKTDAKLFVLADTSYRR</sequence>
<dbReference type="InterPro" id="IPR016435">
    <property type="entry name" value="DPH1/DPH2"/>
</dbReference>
<organism evidence="2 3">
    <name type="scientific">Parelaphostrongylus tenuis</name>
    <name type="common">Meningeal worm</name>
    <dbReference type="NCBI Taxonomy" id="148309"/>
    <lineage>
        <taxon>Eukaryota</taxon>
        <taxon>Metazoa</taxon>
        <taxon>Ecdysozoa</taxon>
        <taxon>Nematoda</taxon>
        <taxon>Chromadorea</taxon>
        <taxon>Rhabditida</taxon>
        <taxon>Rhabditina</taxon>
        <taxon>Rhabditomorpha</taxon>
        <taxon>Strongyloidea</taxon>
        <taxon>Metastrongylidae</taxon>
        <taxon>Parelaphostrongylus</taxon>
    </lineage>
</organism>
<feature type="compositionally biased region" description="Polar residues" evidence="1">
    <location>
        <begin position="9"/>
        <end position="34"/>
    </location>
</feature>
<name>A0AAD5MF93_PARTN</name>
<evidence type="ECO:0000313" key="3">
    <source>
        <dbReference type="Proteomes" id="UP001196413"/>
    </source>
</evidence>
<dbReference type="SFLD" id="SFLDS00032">
    <property type="entry name" value="Radical_SAM_3-amino-3-carboxyp"/>
    <property type="match status" value="1"/>
</dbReference>